<dbReference type="GO" id="GO:0005524">
    <property type="term" value="F:ATP binding"/>
    <property type="evidence" value="ECO:0007669"/>
    <property type="project" value="UniProtKB-KW"/>
</dbReference>
<keyword evidence="10" id="KW-0648">Protein biosynthesis</keyword>
<keyword evidence="5" id="KW-0813">Transport</keyword>
<dbReference type="InterPro" id="IPR009080">
    <property type="entry name" value="tRNAsynth_Ia_anticodon-bd"/>
</dbReference>
<keyword evidence="13" id="KW-0030">Aminoacyl-tRNA synthetase</keyword>
<feature type="transmembrane region" description="Helical" evidence="15">
    <location>
        <begin position="149"/>
        <end position="171"/>
    </location>
</feature>
<feature type="domain" description="DALR anticodon binding" evidence="16">
    <location>
        <begin position="920"/>
        <end position="1043"/>
    </location>
</feature>
<dbReference type="Pfam" id="PF06027">
    <property type="entry name" value="SLC35F"/>
    <property type="match status" value="1"/>
</dbReference>
<feature type="transmembrane region" description="Helical" evidence="15">
    <location>
        <begin position="330"/>
        <end position="348"/>
    </location>
</feature>
<evidence type="ECO:0000256" key="12">
    <source>
        <dbReference type="ARBA" id="ARBA00023136"/>
    </source>
</evidence>
<evidence type="ECO:0000256" key="10">
    <source>
        <dbReference type="ARBA" id="ARBA00022917"/>
    </source>
</evidence>
<dbReference type="EC" id="6.1.1.19" evidence="4"/>
<dbReference type="InterPro" id="IPR014729">
    <property type="entry name" value="Rossmann-like_a/b/a_fold"/>
</dbReference>
<dbReference type="GO" id="GO:0016020">
    <property type="term" value="C:membrane"/>
    <property type="evidence" value="ECO:0007669"/>
    <property type="project" value="UniProtKB-SubCell"/>
</dbReference>
<keyword evidence="7 15" id="KW-0812">Transmembrane</keyword>
<dbReference type="InterPro" id="IPR035684">
    <property type="entry name" value="ArgRS_core"/>
</dbReference>
<dbReference type="GO" id="GO:0006420">
    <property type="term" value="P:arginyl-tRNA aminoacylation"/>
    <property type="evidence" value="ECO:0007669"/>
    <property type="project" value="InterPro"/>
</dbReference>
<evidence type="ECO:0000256" key="6">
    <source>
        <dbReference type="ARBA" id="ARBA00022598"/>
    </source>
</evidence>
<dbReference type="GO" id="GO:0022857">
    <property type="term" value="F:transmembrane transporter activity"/>
    <property type="evidence" value="ECO:0007669"/>
    <property type="project" value="InterPro"/>
</dbReference>
<keyword evidence="8" id="KW-0547">Nucleotide-binding</keyword>
<name>A0A183BUS1_GLOPA</name>
<dbReference type="InterPro" id="IPR009262">
    <property type="entry name" value="SLC35_F1/F2/F6"/>
</dbReference>
<dbReference type="AlphaFoldDB" id="A0A183BUS1"/>
<comment type="catalytic activity">
    <reaction evidence="14">
        <text>tRNA(Arg) + L-arginine + ATP = L-arginyl-tRNA(Arg) + AMP + diphosphate</text>
        <dbReference type="Rhea" id="RHEA:20301"/>
        <dbReference type="Rhea" id="RHEA-COMP:9658"/>
        <dbReference type="Rhea" id="RHEA-COMP:9673"/>
        <dbReference type="ChEBI" id="CHEBI:30616"/>
        <dbReference type="ChEBI" id="CHEBI:32682"/>
        <dbReference type="ChEBI" id="CHEBI:33019"/>
        <dbReference type="ChEBI" id="CHEBI:78442"/>
        <dbReference type="ChEBI" id="CHEBI:78513"/>
        <dbReference type="ChEBI" id="CHEBI:456215"/>
        <dbReference type="EC" id="6.1.1.19"/>
    </reaction>
</comment>
<dbReference type="SUPFAM" id="SSF47323">
    <property type="entry name" value="Anticodon-binding domain of a subclass of class I aminoacyl-tRNA synthetases"/>
    <property type="match status" value="1"/>
</dbReference>
<evidence type="ECO:0000256" key="2">
    <source>
        <dbReference type="ARBA" id="ARBA00005594"/>
    </source>
</evidence>
<dbReference type="SMART" id="SM00836">
    <property type="entry name" value="DALR_1"/>
    <property type="match status" value="1"/>
</dbReference>
<comment type="similarity">
    <text evidence="3">Belongs to the SLC35F solute transporter family.</text>
</comment>
<sequence length="1043" mass="118165">MTPPGANLVRSSHAYRVLAPELQEAHLAPAMETVIAHAHDRARRILIANEKKLRLMAQLLFRKGTKTWKFSIFKIFSDLIYRHGGRFSLKKLPEFIVLVKMALDEEHAERLISILIALLMVTTGSLNTLAAKWADSIVVDGVLFDHPYFQAFCMFIGEFSCLVVFFIVYFVKKRRWRNRNQFGDGGAIIEIGADEEPTIPSFNPFVFLPPACCDVLGTSTMYVGLNLTTASSFQMLRGAVIIFTGLLSVSFLRAQLRGFKWLGMGLVMFGLVIVGASDIMFDDNPKDDLNGIITGDLLIVMAQIIVAIQMLPEFIVLVKMALDEEHAERLISILIALLMVTTGSLNTLAAKWADSIVVDGVLFDHPYFQAFCMFIGEFSCLVVFFIVYFVKKRRWSNRNQFGDGGAIIEIGADEEPTIPNFNPFVFLSPACCDVLGTSTMYVGLNLTTASSFQMLRGAVIIFTGLLSVSFLRAQLRGFKWLGMGLVMFGLVIVGASDIMFDDNPKDDLNGIITGDLLIVMAQIIVAIQMVLEQKYLMQYDVSPLLAVGLEGLFGMIVLGTMMLPMYYIRVPSTFSKDPEHRLEDIFHAFAQIHQRPLLLAPLALTIIRRVEDRRARPTPDEWAAMGARKRVELLTEAYVAANRLKAMNPAFAQRVRDLQLSMERYFISVGATTPEDMQLDNIRTDDERVRDAFRLWRDFRETSVAYLQDFYARLGTKFDRWDGESNHVVEGARLTDEMIQSDICRLTRDELWAVCQPVVGAGREKITLRKGDGVNLYMNRDLASIYDRHRLYNADKYLYLVDQTQTSHFNQLRQLLRIRGDEELAERVEHVPFGRVIGLATRQGKNDSVDFLIEQGAREADAYVHASKTMRAQPEELDTICQRLSLSTLLYEVISRHRHSHFTFSFRGSFRPDGSNALILHEKYSRLCSLQNAHREHMERIRALDVDGEWQLSLELREHAQKLARRIQEFDTVVLNAMDKMDPNPVAIYLLKLCHQIGSSMAALRVQDEPLALALPRLMLFSAAKRVLGDGMRLIGIEPIERM</sequence>
<evidence type="ECO:0000256" key="7">
    <source>
        <dbReference type="ARBA" id="ARBA00022692"/>
    </source>
</evidence>
<feature type="transmembrane region" description="Helical" evidence="15">
    <location>
        <begin position="511"/>
        <end position="531"/>
    </location>
</feature>
<reference evidence="18" key="2">
    <citation type="submission" date="2016-06" db="UniProtKB">
        <authorList>
            <consortium name="WormBaseParasite"/>
        </authorList>
    </citation>
    <scope>IDENTIFICATION</scope>
</reference>
<dbReference type="InterPro" id="IPR037185">
    <property type="entry name" value="EmrE-like"/>
</dbReference>
<evidence type="ECO:0000256" key="8">
    <source>
        <dbReference type="ARBA" id="ARBA00022741"/>
    </source>
</evidence>
<feature type="transmembrane region" description="Helical" evidence="15">
    <location>
        <begin position="111"/>
        <end position="129"/>
    </location>
</feature>
<evidence type="ECO:0000256" key="4">
    <source>
        <dbReference type="ARBA" id="ARBA00012837"/>
    </source>
</evidence>
<organism evidence="17 18">
    <name type="scientific">Globodera pallida</name>
    <name type="common">Potato cyst nematode worm</name>
    <name type="synonym">Heterodera pallida</name>
    <dbReference type="NCBI Taxonomy" id="36090"/>
    <lineage>
        <taxon>Eukaryota</taxon>
        <taxon>Metazoa</taxon>
        <taxon>Ecdysozoa</taxon>
        <taxon>Nematoda</taxon>
        <taxon>Chromadorea</taxon>
        <taxon>Rhabditida</taxon>
        <taxon>Tylenchina</taxon>
        <taxon>Tylenchomorpha</taxon>
        <taxon>Tylenchoidea</taxon>
        <taxon>Heteroderidae</taxon>
        <taxon>Heteroderinae</taxon>
        <taxon>Globodera</taxon>
    </lineage>
</organism>
<feature type="transmembrane region" description="Helical" evidence="15">
    <location>
        <begin position="297"/>
        <end position="318"/>
    </location>
</feature>
<evidence type="ECO:0000313" key="18">
    <source>
        <dbReference type="WBParaSite" id="GPLIN_000435700"/>
    </source>
</evidence>
<evidence type="ECO:0000256" key="5">
    <source>
        <dbReference type="ARBA" id="ARBA00022448"/>
    </source>
</evidence>
<evidence type="ECO:0000313" key="17">
    <source>
        <dbReference type="Proteomes" id="UP000050741"/>
    </source>
</evidence>
<evidence type="ECO:0000259" key="16">
    <source>
        <dbReference type="SMART" id="SM00836"/>
    </source>
</evidence>
<dbReference type="Proteomes" id="UP000050741">
    <property type="component" value="Unassembled WGS sequence"/>
</dbReference>
<proteinExistence type="inferred from homology"/>
<keyword evidence="9" id="KW-0067">ATP-binding</keyword>
<reference evidence="17" key="1">
    <citation type="submission" date="2014-05" db="EMBL/GenBank/DDBJ databases">
        <title>The genome and life-stage specific transcriptomes of Globodera pallida elucidate key aspects of plant parasitism by a cyst nematode.</title>
        <authorList>
            <person name="Cotton J.A."/>
            <person name="Lilley C.J."/>
            <person name="Jones L.M."/>
            <person name="Kikuchi T."/>
            <person name="Reid A.J."/>
            <person name="Thorpe P."/>
            <person name="Tsai I.J."/>
            <person name="Beasley H."/>
            <person name="Blok V."/>
            <person name="Cock P.J.A."/>
            <person name="Van den Akker S.E."/>
            <person name="Holroyd N."/>
            <person name="Hunt M."/>
            <person name="Mantelin S."/>
            <person name="Naghra H."/>
            <person name="Pain A."/>
            <person name="Palomares-Rius J.E."/>
            <person name="Zarowiecki M."/>
            <person name="Berriman M."/>
            <person name="Jones J.T."/>
            <person name="Urwin P.E."/>
        </authorList>
    </citation>
    <scope>NUCLEOTIDE SEQUENCE [LARGE SCALE GENOMIC DNA]</scope>
    <source>
        <strain evidence="17">Lindley</strain>
    </source>
</reference>
<dbReference type="Pfam" id="PF00750">
    <property type="entry name" value="tRNA-synt_1d"/>
    <property type="match status" value="1"/>
</dbReference>
<dbReference type="Pfam" id="PF05746">
    <property type="entry name" value="DALR_1"/>
    <property type="match status" value="1"/>
</dbReference>
<evidence type="ECO:0000256" key="9">
    <source>
        <dbReference type="ARBA" id="ARBA00022840"/>
    </source>
</evidence>
<keyword evidence="6" id="KW-0436">Ligase</keyword>
<keyword evidence="11 15" id="KW-1133">Transmembrane helix</keyword>
<evidence type="ECO:0000256" key="15">
    <source>
        <dbReference type="SAM" id="Phobius"/>
    </source>
</evidence>
<feature type="transmembrane region" description="Helical" evidence="15">
    <location>
        <begin position="480"/>
        <end position="499"/>
    </location>
</feature>
<evidence type="ECO:0000256" key="14">
    <source>
        <dbReference type="ARBA" id="ARBA00049339"/>
    </source>
</evidence>
<accession>A0A183BUS1</accession>
<comment type="similarity">
    <text evidence="2">Belongs to the class-I aminoacyl-tRNA synthetase family.</text>
</comment>
<dbReference type="InterPro" id="IPR008909">
    <property type="entry name" value="DALR_anticod-bd"/>
</dbReference>
<feature type="transmembrane region" description="Helical" evidence="15">
    <location>
        <begin position="424"/>
        <end position="442"/>
    </location>
</feature>
<keyword evidence="17" id="KW-1185">Reference proteome</keyword>
<dbReference type="Gene3D" id="3.40.50.620">
    <property type="entry name" value="HUPs"/>
    <property type="match status" value="1"/>
</dbReference>
<dbReference type="FunFam" id="1.10.730.10:FF:000006">
    <property type="entry name" value="Arginyl-tRNA synthetase 2, mitochondrial"/>
    <property type="match status" value="1"/>
</dbReference>
<keyword evidence="12 15" id="KW-0472">Membrane</keyword>
<dbReference type="GO" id="GO:0004814">
    <property type="term" value="F:arginine-tRNA ligase activity"/>
    <property type="evidence" value="ECO:0007669"/>
    <property type="project" value="UniProtKB-EC"/>
</dbReference>
<evidence type="ECO:0000256" key="3">
    <source>
        <dbReference type="ARBA" id="ARBA00007863"/>
    </source>
</evidence>
<evidence type="ECO:0000256" key="13">
    <source>
        <dbReference type="ARBA" id="ARBA00023146"/>
    </source>
</evidence>
<dbReference type="PANTHER" id="PTHR13146:SF0">
    <property type="entry name" value="SOLUTE CARRIER FAMILY 35 MEMBER F6"/>
    <property type="match status" value="1"/>
</dbReference>
<dbReference type="SUPFAM" id="SSF52374">
    <property type="entry name" value="Nucleotidylyl transferase"/>
    <property type="match status" value="1"/>
</dbReference>
<feature type="transmembrane region" description="Helical" evidence="15">
    <location>
        <begin position="235"/>
        <end position="252"/>
    </location>
</feature>
<comment type="subcellular location">
    <subcellularLocation>
        <location evidence="1">Membrane</location>
        <topology evidence="1">Multi-pass membrane protein</topology>
    </subcellularLocation>
</comment>
<protein>
    <recommendedName>
        <fullName evidence="4">arginine--tRNA ligase</fullName>
        <ecNumber evidence="4">6.1.1.19</ecNumber>
    </recommendedName>
</protein>
<feature type="transmembrane region" description="Helical" evidence="15">
    <location>
        <begin position="259"/>
        <end position="277"/>
    </location>
</feature>
<dbReference type="PANTHER" id="PTHR13146">
    <property type="match status" value="1"/>
</dbReference>
<feature type="transmembrane region" description="Helical" evidence="15">
    <location>
        <begin position="543"/>
        <end position="567"/>
    </location>
</feature>
<evidence type="ECO:0000256" key="11">
    <source>
        <dbReference type="ARBA" id="ARBA00022989"/>
    </source>
</evidence>
<dbReference type="Gene3D" id="1.10.730.10">
    <property type="entry name" value="Isoleucyl-tRNA Synthetase, Domain 1"/>
    <property type="match status" value="1"/>
</dbReference>
<evidence type="ECO:0000256" key="1">
    <source>
        <dbReference type="ARBA" id="ARBA00004141"/>
    </source>
</evidence>
<feature type="transmembrane region" description="Helical" evidence="15">
    <location>
        <begin position="205"/>
        <end position="223"/>
    </location>
</feature>
<dbReference type="SUPFAM" id="SSF103481">
    <property type="entry name" value="Multidrug resistance efflux transporter EmrE"/>
    <property type="match status" value="2"/>
</dbReference>
<dbReference type="WBParaSite" id="GPLIN_000435700">
    <property type="protein sequence ID" value="GPLIN_000435700"/>
    <property type="gene ID" value="GPLIN_000435700"/>
</dbReference>
<feature type="transmembrane region" description="Helical" evidence="15">
    <location>
        <begin position="368"/>
        <end position="390"/>
    </location>
</feature>
<feature type="transmembrane region" description="Helical" evidence="15">
    <location>
        <begin position="454"/>
        <end position="473"/>
    </location>
</feature>